<keyword evidence="5" id="KW-1185">Reference proteome</keyword>
<proteinExistence type="predicted"/>
<evidence type="ECO:0000313" key="4">
    <source>
        <dbReference type="EMBL" id="MEJ2870517.1"/>
    </source>
</evidence>
<reference evidence="4 5" key="1">
    <citation type="submission" date="2024-03" db="EMBL/GenBank/DDBJ databases">
        <title>Actinomycetospora sp. OC33-EN08, a novel actinomycete isolated from wild orchid (Aerides multiflora).</title>
        <authorList>
            <person name="Suriyachadkun C."/>
        </authorList>
    </citation>
    <scope>NUCLEOTIDE SEQUENCE [LARGE SCALE GENOMIC DNA]</scope>
    <source>
        <strain evidence="4 5">OC33-EN08</strain>
    </source>
</reference>
<name>A0ABU8MVA3_9PSEU</name>
<dbReference type="SUPFAM" id="SSF46689">
    <property type="entry name" value="Homeodomain-like"/>
    <property type="match status" value="1"/>
</dbReference>
<feature type="domain" description="HTH tetR-type" evidence="3">
    <location>
        <begin position="12"/>
        <end position="72"/>
    </location>
</feature>
<comment type="caution">
    <text evidence="4">The sequence shown here is derived from an EMBL/GenBank/DDBJ whole genome shotgun (WGS) entry which is preliminary data.</text>
</comment>
<dbReference type="PROSITE" id="PS50977">
    <property type="entry name" value="HTH_TETR_2"/>
    <property type="match status" value="1"/>
</dbReference>
<dbReference type="InterPro" id="IPR050109">
    <property type="entry name" value="HTH-type_TetR-like_transc_reg"/>
</dbReference>
<dbReference type="SUPFAM" id="SSF48498">
    <property type="entry name" value="Tetracyclin repressor-like, C-terminal domain"/>
    <property type="match status" value="1"/>
</dbReference>
<protein>
    <submittedName>
        <fullName evidence="4">TetR/AcrR family transcriptional regulator</fullName>
    </submittedName>
</protein>
<evidence type="ECO:0000256" key="1">
    <source>
        <dbReference type="ARBA" id="ARBA00023125"/>
    </source>
</evidence>
<accession>A0ABU8MVA3</accession>
<dbReference type="PANTHER" id="PTHR30055:SF233">
    <property type="entry name" value="REGULATORY PROTEIN TETR"/>
    <property type="match status" value="1"/>
</dbReference>
<dbReference type="InterPro" id="IPR036271">
    <property type="entry name" value="Tet_transcr_reg_TetR-rel_C_sf"/>
</dbReference>
<sequence>MKQQVPAGAVDGDVRTRLMRTAEHLLASSTNGQISTREICSGARVTAPTLYHHFKDKHALLDAVVLEGFTEYLDSKRAVARSDDVLEDFSRGWDMHVSFGCEHPAHYRLMFGDLRVDHTSPAAVVAQDEVDRVVSAWAAAGHLRVSAEAAKETISAAAVGVTLQLIAVRATSSHIISTNVRDTIARSVFRAQGSSGTAADGCAGSATQLLDALPNGPWKSLRPTEVALLREWLAVLADRPR</sequence>
<dbReference type="PANTHER" id="PTHR30055">
    <property type="entry name" value="HTH-TYPE TRANSCRIPTIONAL REGULATOR RUTR"/>
    <property type="match status" value="1"/>
</dbReference>
<dbReference type="Gene3D" id="1.10.357.10">
    <property type="entry name" value="Tetracycline Repressor, domain 2"/>
    <property type="match status" value="1"/>
</dbReference>
<feature type="DNA-binding region" description="H-T-H motif" evidence="2">
    <location>
        <begin position="35"/>
        <end position="54"/>
    </location>
</feature>
<dbReference type="RefSeq" id="WP_337697087.1">
    <property type="nucleotide sequence ID" value="NZ_JBBEGN010000013.1"/>
</dbReference>
<dbReference type="Proteomes" id="UP001385809">
    <property type="component" value="Unassembled WGS sequence"/>
</dbReference>
<evidence type="ECO:0000313" key="5">
    <source>
        <dbReference type="Proteomes" id="UP001385809"/>
    </source>
</evidence>
<keyword evidence="1 2" id="KW-0238">DNA-binding</keyword>
<organism evidence="4 5">
    <name type="scientific">Actinomycetospora aurantiaca</name>
    <dbReference type="NCBI Taxonomy" id="3129233"/>
    <lineage>
        <taxon>Bacteria</taxon>
        <taxon>Bacillati</taxon>
        <taxon>Actinomycetota</taxon>
        <taxon>Actinomycetes</taxon>
        <taxon>Pseudonocardiales</taxon>
        <taxon>Pseudonocardiaceae</taxon>
        <taxon>Actinomycetospora</taxon>
    </lineage>
</organism>
<dbReference type="Pfam" id="PF00440">
    <property type="entry name" value="TetR_N"/>
    <property type="match status" value="1"/>
</dbReference>
<dbReference type="InterPro" id="IPR001647">
    <property type="entry name" value="HTH_TetR"/>
</dbReference>
<gene>
    <name evidence="4" type="ORF">WCD74_22305</name>
</gene>
<evidence type="ECO:0000256" key="2">
    <source>
        <dbReference type="PROSITE-ProRule" id="PRU00335"/>
    </source>
</evidence>
<evidence type="ECO:0000259" key="3">
    <source>
        <dbReference type="PROSITE" id="PS50977"/>
    </source>
</evidence>
<dbReference type="EMBL" id="JBBEGN010000013">
    <property type="protein sequence ID" value="MEJ2870517.1"/>
    <property type="molecule type" value="Genomic_DNA"/>
</dbReference>
<dbReference type="InterPro" id="IPR009057">
    <property type="entry name" value="Homeodomain-like_sf"/>
</dbReference>